<name>A0A839K324_9FIRM</name>
<keyword evidence="2" id="KW-1185">Reference proteome</keyword>
<evidence type="ECO:0000313" key="2">
    <source>
        <dbReference type="Proteomes" id="UP000574276"/>
    </source>
</evidence>
<dbReference type="AlphaFoldDB" id="A0A839K324"/>
<dbReference type="EMBL" id="JACEGA010000001">
    <property type="protein sequence ID" value="MBB2183592.1"/>
    <property type="molecule type" value="Genomic_DNA"/>
</dbReference>
<organism evidence="1 2">
    <name type="scientific">Variimorphobacter saccharofermentans</name>
    <dbReference type="NCBI Taxonomy" id="2755051"/>
    <lineage>
        <taxon>Bacteria</taxon>
        <taxon>Bacillati</taxon>
        <taxon>Bacillota</taxon>
        <taxon>Clostridia</taxon>
        <taxon>Lachnospirales</taxon>
        <taxon>Lachnospiraceae</taxon>
        <taxon>Variimorphobacter</taxon>
    </lineage>
</organism>
<sequence length="439" mass="49393">MDSISYKFNNENVTVSYRNQRVLYLNNYSGRDITMRNDLKLTAEDLPPANAKMQEDLSAFYLHFDCGDDASDLVAAKDIDLITMSLGDDCKWSITKIASGDNIYWCLFPPETMVMKNNTGIAITISQIDCNPFRGMANLHIRRLDDDSRYQCPLIKVAQPVIKYFLGPSVEYNVDDDITLRWEVDDFGDGCKVTLNGRAVNPIDSIKAKAKVGGQYLLEVVNPADYTVDQAYEMTFQYILSYQLEKARAGTTGLILSWDTKNTDARWIDRFTNLDAAGSLVYPYPNQPHTDITLFVKKKGVVDTTYQCIGYDMPVVNSFTARHSSRQVIQNSRCYTLMAGLEEDDFIPVTMVNRMTSTPIVGSVYGGDDPPEPHVVTINGIEMEWNVTGAAYITTSLQGAEVHYSLTGKVFVDYATQNEVILYAFDNYGYYVQRTVSVT</sequence>
<comment type="caution">
    <text evidence="1">The sequence shown here is derived from an EMBL/GenBank/DDBJ whole genome shotgun (WGS) entry which is preliminary data.</text>
</comment>
<gene>
    <name evidence="1" type="ORF">H0486_11970</name>
</gene>
<accession>A0A839K324</accession>
<dbReference type="RefSeq" id="WP_228353225.1">
    <property type="nucleotide sequence ID" value="NZ_JACEGA010000001.1"/>
</dbReference>
<dbReference type="Proteomes" id="UP000574276">
    <property type="component" value="Unassembled WGS sequence"/>
</dbReference>
<evidence type="ECO:0000313" key="1">
    <source>
        <dbReference type="EMBL" id="MBB2183592.1"/>
    </source>
</evidence>
<reference evidence="1 2" key="1">
    <citation type="submission" date="2020-07" db="EMBL/GenBank/DDBJ databases">
        <title>Characterization and genome sequencing of isolate MD1, a novel member within the family Lachnospiraceae.</title>
        <authorList>
            <person name="Rettenmaier R."/>
            <person name="Di Bello L."/>
            <person name="Zinser C."/>
            <person name="Scheitz K."/>
            <person name="Liebl W."/>
            <person name="Zverlov V."/>
        </authorList>
    </citation>
    <scope>NUCLEOTIDE SEQUENCE [LARGE SCALE GENOMIC DNA]</scope>
    <source>
        <strain evidence="1 2">MD1</strain>
    </source>
</reference>
<proteinExistence type="predicted"/>
<protein>
    <submittedName>
        <fullName evidence="1">Uncharacterized protein</fullName>
    </submittedName>
</protein>